<sequence length="116" mass="12589">MPSTRAIISLFVFIASLLNMSIQAAVGENGDASSSVSMSAPRSTLAITKKVGQSPTTPQHMHGLNIYDSSDKDARQYRADSSAAKTKGKPSCPTGRKGQEEPKKDIYRPRHGRHFE</sequence>
<dbReference type="GeneID" id="37019662"/>
<protein>
    <submittedName>
        <fullName evidence="3">Uncharacterized protein</fullName>
    </submittedName>
</protein>
<keyword evidence="2" id="KW-0732">Signal</keyword>
<dbReference type="AlphaFoldDB" id="A0A316V5I0"/>
<reference evidence="3 4" key="1">
    <citation type="journal article" date="2018" name="Mol. Biol. Evol.">
        <title>Broad Genomic Sampling Reveals a Smut Pathogenic Ancestry of the Fungal Clade Ustilaginomycotina.</title>
        <authorList>
            <person name="Kijpornyongpan T."/>
            <person name="Mondo S.J."/>
            <person name="Barry K."/>
            <person name="Sandor L."/>
            <person name="Lee J."/>
            <person name="Lipzen A."/>
            <person name="Pangilinan J."/>
            <person name="LaButti K."/>
            <person name="Hainaut M."/>
            <person name="Henrissat B."/>
            <person name="Grigoriev I.V."/>
            <person name="Spatafora J.W."/>
            <person name="Aime M.C."/>
        </authorList>
    </citation>
    <scope>NUCLEOTIDE SEQUENCE [LARGE SCALE GENOMIC DNA]</scope>
    <source>
        <strain evidence="3 4">MCA 3882</strain>
    </source>
</reference>
<gene>
    <name evidence="3" type="ORF">FA14DRAFT_157201</name>
</gene>
<proteinExistence type="predicted"/>
<name>A0A316V5I0_9BASI</name>
<feature type="region of interest" description="Disordered" evidence="1">
    <location>
        <begin position="51"/>
        <end position="116"/>
    </location>
</feature>
<organism evidence="3 4">
    <name type="scientific">Meira miltonrushii</name>
    <dbReference type="NCBI Taxonomy" id="1280837"/>
    <lineage>
        <taxon>Eukaryota</taxon>
        <taxon>Fungi</taxon>
        <taxon>Dikarya</taxon>
        <taxon>Basidiomycota</taxon>
        <taxon>Ustilaginomycotina</taxon>
        <taxon>Exobasidiomycetes</taxon>
        <taxon>Exobasidiales</taxon>
        <taxon>Brachybasidiaceae</taxon>
        <taxon>Meira</taxon>
    </lineage>
</organism>
<dbReference type="Proteomes" id="UP000245771">
    <property type="component" value="Unassembled WGS sequence"/>
</dbReference>
<dbReference type="InParanoid" id="A0A316V5I0"/>
<evidence type="ECO:0000313" key="3">
    <source>
        <dbReference type="EMBL" id="PWN32484.1"/>
    </source>
</evidence>
<evidence type="ECO:0000256" key="2">
    <source>
        <dbReference type="SAM" id="SignalP"/>
    </source>
</evidence>
<dbReference type="RefSeq" id="XP_025352786.1">
    <property type="nucleotide sequence ID" value="XM_025497881.1"/>
</dbReference>
<keyword evidence="4" id="KW-1185">Reference proteome</keyword>
<dbReference type="EMBL" id="KZ819605">
    <property type="protein sequence ID" value="PWN32484.1"/>
    <property type="molecule type" value="Genomic_DNA"/>
</dbReference>
<evidence type="ECO:0000256" key="1">
    <source>
        <dbReference type="SAM" id="MobiDB-lite"/>
    </source>
</evidence>
<feature type="signal peptide" evidence="2">
    <location>
        <begin position="1"/>
        <end position="27"/>
    </location>
</feature>
<feature type="chain" id="PRO_5016397061" evidence="2">
    <location>
        <begin position="28"/>
        <end position="116"/>
    </location>
</feature>
<evidence type="ECO:0000313" key="4">
    <source>
        <dbReference type="Proteomes" id="UP000245771"/>
    </source>
</evidence>
<feature type="compositionally biased region" description="Basic and acidic residues" evidence="1">
    <location>
        <begin position="97"/>
        <end position="116"/>
    </location>
</feature>
<accession>A0A316V5I0</accession>
<feature type="compositionally biased region" description="Basic and acidic residues" evidence="1">
    <location>
        <begin position="69"/>
        <end position="78"/>
    </location>
</feature>